<keyword evidence="2" id="KW-1185">Reference proteome</keyword>
<sequence length="131" mass="15319">MQSPPVTLSNPTDVVVPNDFVTLFMEAVKTFASTTESHKQNVEVSQETGKEMHECLQLAYETEKLKLQQAEIEKETEKFSRINNTRLRDQQQHDQQQHQRTQPQAVQQIQRQQESRIQQDNQESRINQAVE</sequence>
<comment type="caution">
    <text evidence="1">The sequence shown here is derived from an EMBL/GenBank/DDBJ whole genome shotgun (WGS) entry which is preliminary data.</text>
</comment>
<protein>
    <submittedName>
        <fullName evidence="1">Uncharacterized protein</fullName>
    </submittedName>
</protein>
<dbReference type="Proteomes" id="UP001239111">
    <property type="component" value="Chromosome 2"/>
</dbReference>
<evidence type="ECO:0000313" key="1">
    <source>
        <dbReference type="EMBL" id="KAJ8678118.1"/>
    </source>
</evidence>
<organism evidence="1 2">
    <name type="scientific">Eretmocerus hayati</name>
    <dbReference type="NCBI Taxonomy" id="131215"/>
    <lineage>
        <taxon>Eukaryota</taxon>
        <taxon>Metazoa</taxon>
        <taxon>Ecdysozoa</taxon>
        <taxon>Arthropoda</taxon>
        <taxon>Hexapoda</taxon>
        <taxon>Insecta</taxon>
        <taxon>Pterygota</taxon>
        <taxon>Neoptera</taxon>
        <taxon>Endopterygota</taxon>
        <taxon>Hymenoptera</taxon>
        <taxon>Apocrita</taxon>
        <taxon>Proctotrupomorpha</taxon>
        <taxon>Chalcidoidea</taxon>
        <taxon>Aphelinidae</taxon>
        <taxon>Aphelininae</taxon>
        <taxon>Eretmocerus</taxon>
    </lineage>
</organism>
<gene>
    <name evidence="1" type="ORF">QAD02_013905</name>
</gene>
<accession>A0ACC2P4W7</accession>
<evidence type="ECO:0000313" key="2">
    <source>
        <dbReference type="Proteomes" id="UP001239111"/>
    </source>
</evidence>
<dbReference type="EMBL" id="CM056742">
    <property type="protein sequence ID" value="KAJ8678118.1"/>
    <property type="molecule type" value="Genomic_DNA"/>
</dbReference>
<proteinExistence type="predicted"/>
<reference evidence="1" key="1">
    <citation type="submission" date="2023-04" db="EMBL/GenBank/DDBJ databases">
        <title>A chromosome-level genome assembly of the parasitoid wasp Eretmocerus hayati.</title>
        <authorList>
            <person name="Zhong Y."/>
            <person name="Liu S."/>
            <person name="Liu Y."/>
        </authorList>
    </citation>
    <scope>NUCLEOTIDE SEQUENCE</scope>
    <source>
        <strain evidence="1">ZJU_SS_LIU_2023</strain>
    </source>
</reference>
<name>A0ACC2P4W7_9HYME</name>